<proteinExistence type="predicted"/>
<evidence type="ECO:0000313" key="2">
    <source>
        <dbReference type="Proteomes" id="UP001175226"/>
    </source>
</evidence>
<organism evidence="1 2">
    <name type="scientific">Armillaria borealis</name>
    <dbReference type="NCBI Taxonomy" id="47425"/>
    <lineage>
        <taxon>Eukaryota</taxon>
        <taxon>Fungi</taxon>
        <taxon>Dikarya</taxon>
        <taxon>Basidiomycota</taxon>
        <taxon>Agaricomycotina</taxon>
        <taxon>Agaricomycetes</taxon>
        <taxon>Agaricomycetidae</taxon>
        <taxon>Agaricales</taxon>
        <taxon>Marasmiineae</taxon>
        <taxon>Physalacriaceae</taxon>
        <taxon>Armillaria</taxon>
    </lineage>
</organism>
<gene>
    <name evidence="1" type="ORF">EV421DRAFT_1734479</name>
</gene>
<protein>
    <submittedName>
        <fullName evidence="1">Uncharacterized protein</fullName>
    </submittedName>
</protein>
<dbReference type="EMBL" id="JAUEPT010000015">
    <property type="protein sequence ID" value="KAK0445836.1"/>
    <property type="molecule type" value="Genomic_DNA"/>
</dbReference>
<dbReference type="Proteomes" id="UP001175226">
    <property type="component" value="Unassembled WGS sequence"/>
</dbReference>
<name>A0AA39JN53_9AGAR</name>
<keyword evidence="2" id="KW-1185">Reference proteome</keyword>
<sequence length="304" mass="33699">MPAVAADRDVLEEMSNFFMEDTDSSRKYMLAEAAGKIVAGVTISEKKRDNTVEMRYRKKKRPLTPKCKTSKRSDVGKYWIRVDLQIFPTASETPPIGIDIDMSPAPYAPGRALGSSSSVRDERRLENLENANLQRVRGCARQRATVHKMVAYLGRVRRVTVRIDARNTSSHVPILTSTALPACPSNNPFLPPTHVVAATVIGPPVGFLGMRMAHASRWHRIFNPSAACKKSEMVVAWVLVGVLTIGGDKAQPDSDGRRCFETLFSWIELYLYYKAPKERPSLPSPTTSNSGNAKFVRYACVAKG</sequence>
<reference evidence="1" key="1">
    <citation type="submission" date="2023-06" db="EMBL/GenBank/DDBJ databases">
        <authorList>
            <consortium name="Lawrence Berkeley National Laboratory"/>
            <person name="Ahrendt S."/>
            <person name="Sahu N."/>
            <person name="Indic B."/>
            <person name="Wong-Bajracharya J."/>
            <person name="Merenyi Z."/>
            <person name="Ke H.-M."/>
            <person name="Monk M."/>
            <person name="Kocsube S."/>
            <person name="Drula E."/>
            <person name="Lipzen A."/>
            <person name="Balint B."/>
            <person name="Henrissat B."/>
            <person name="Andreopoulos B."/>
            <person name="Martin F.M."/>
            <person name="Harder C.B."/>
            <person name="Rigling D."/>
            <person name="Ford K.L."/>
            <person name="Foster G.D."/>
            <person name="Pangilinan J."/>
            <person name="Papanicolaou A."/>
            <person name="Barry K."/>
            <person name="LaButti K."/>
            <person name="Viragh M."/>
            <person name="Koriabine M."/>
            <person name="Yan M."/>
            <person name="Riley R."/>
            <person name="Champramary S."/>
            <person name="Plett K.L."/>
            <person name="Tsai I.J."/>
            <person name="Slot J."/>
            <person name="Sipos G."/>
            <person name="Plett J."/>
            <person name="Nagy L.G."/>
            <person name="Grigoriev I.V."/>
        </authorList>
    </citation>
    <scope>NUCLEOTIDE SEQUENCE</scope>
    <source>
        <strain evidence="1">FPL87.14</strain>
    </source>
</reference>
<dbReference type="AlphaFoldDB" id="A0AA39JN53"/>
<accession>A0AA39JN53</accession>
<evidence type="ECO:0000313" key="1">
    <source>
        <dbReference type="EMBL" id="KAK0445836.1"/>
    </source>
</evidence>
<comment type="caution">
    <text evidence="1">The sequence shown here is derived from an EMBL/GenBank/DDBJ whole genome shotgun (WGS) entry which is preliminary data.</text>
</comment>